<keyword evidence="1" id="KW-1133">Transmembrane helix</keyword>
<feature type="transmembrane region" description="Helical" evidence="1">
    <location>
        <begin position="73"/>
        <end position="97"/>
    </location>
</feature>
<feature type="transmembrane region" description="Helical" evidence="1">
    <location>
        <begin position="48"/>
        <end position="66"/>
    </location>
</feature>
<sequence length="131" mass="14279">MLRLLPSILLAGFLAFMGTVVVMSNQGKEIALFRLFACTPHFDKIGHFLLMGIASFLAVFALSPRLRTPVRKGALFVTMGVGLLVSMEELSQVFFASRTFSPADLLCSLLGVAFFGALAARWVLALDKNPR</sequence>
<dbReference type="RefSeq" id="WP_189569552.1">
    <property type="nucleotide sequence ID" value="NZ_BMXI01000006.1"/>
</dbReference>
<proteinExistence type="predicted"/>
<reference evidence="2" key="2">
    <citation type="submission" date="2020-09" db="EMBL/GenBank/DDBJ databases">
        <authorList>
            <person name="Sun Q."/>
            <person name="Kim S."/>
        </authorList>
    </citation>
    <scope>NUCLEOTIDE SEQUENCE</scope>
    <source>
        <strain evidence="2">KCTC 12988</strain>
    </source>
</reference>
<comment type="caution">
    <text evidence="2">The sequence shown here is derived from an EMBL/GenBank/DDBJ whole genome shotgun (WGS) entry which is preliminary data.</text>
</comment>
<evidence type="ECO:0000313" key="2">
    <source>
        <dbReference type="EMBL" id="GHC51730.1"/>
    </source>
</evidence>
<accession>A0A918WJC1</accession>
<feature type="transmembrane region" description="Helical" evidence="1">
    <location>
        <begin position="103"/>
        <end position="124"/>
    </location>
</feature>
<organism evidence="2 3">
    <name type="scientific">Roseibacillus persicicus</name>
    <dbReference type="NCBI Taxonomy" id="454148"/>
    <lineage>
        <taxon>Bacteria</taxon>
        <taxon>Pseudomonadati</taxon>
        <taxon>Verrucomicrobiota</taxon>
        <taxon>Verrucomicrobiia</taxon>
        <taxon>Verrucomicrobiales</taxon>
        <taxon>Verrucomicrobiaceae</taxon>
        <taxon>Roseibacillus</taxon>
    </lineage>
</organism>
<keyword evidence="1" id="KW-0472">Membrane</keyword>
<keyword evidence="3" id="KW-1185">Reference proteome</keyword>
<evidence type="ECO:0000256" key="1">
    <source>
        <dbReference type="SAM" id="Phobius"/>
    </source>
</evidence>
<reference evidence="2" key="1">
    <citation type="journal article" date="2014" name="Int. J. Syst. Evol. Microbiol.">
        <title>Complete genome sequence of Corynebacterium casei LMG S-19264T (=DSM 44701T), isolated from a smear-ripened cheese.</title>
        <authorList>
            <consortium name="US DOE Joint Genome Institute (JGI-PGF)"/>
            <person name="Walter F."/>
            <person name="Albersmeier A."/>
            <person name="Kalinowski J."/>
            <person name="Ruckert C."/>
        </authorList>
    </citation>
    <scope>NUCLEOTIDE SEQUENCE</scope>
    <source>
        <strain evidence="2">KCTC 12988</strain>
    </source>
</reference>
<evidence type="ECO:0008006" key="4">
    <source>
        <dbReference type="Google" id="ProtNLM"/>
    </source>
</evidence>
<dbReference type="EMBL" id="BMXI01000006">
    <property type="protein sequence ID" value="GHC51730.1"/>
    <property type="molecule type" value="Genomic_DNA"/>
</dbReference>
<dbReference type="Proteomes" id="UP000644507">
    <property type="component" value="Unassembled WGS sequence"/>
</dbReference>
<dbReference type="AlphaFoldDB" id="A0A918WJC1"/>
<keyword evidence="1" id="KW-0812">Transmembrane</keyword>
<gene>
    <name evidence="2" type="ORF">GCM10007100_17490</name>
</gene>
<name>A0A918WJC1_9BACT</name>
<evidence type="ECO:0000313" key="3">
    <source>
        <dbReference type="Proteomes" id="UP000644507"/>
    </source>
</evidence>
<protein>
    <recommendedName>
        <fullName evidence="4">Trypsin</fullName>
    </recommendedName>
</protein>